<accession>A0A818S4L1</accession>
<evidence type="ECO:0000313" key="1">
    <source>
        <dbReference type="EMBL" id="CAF3664093.1"/>
    </source>
</evidence>
<reference evidence="1" key="1">
    <citation type="submission" date="2021-02" db="EMBL/GenBank/DDBJ databases">
        <authorList>
            <person name="Nowell W R."/>
        </authorList>
    </citation>
    <scope>NUCLEOTIDE SEQUENCE</scope>
</reference>
<sequence>MTSRSLMIGFDYDLTRSSLIWCRTRQFITGTYPPLALTFGSLTTFDQFVITSRSVCLHSNTGNCYVFLVASSPFRQIVRERLFPCRKNPNEIRPTTICPNKPP</sequence>
<proteinExistence type="predicted"/>
<dbReference type="Proteomes" id="UP000663872">
    <property type="component" value="Unassembled WGS sequence"/>
</dbReference>
<name>A0A818S4L1_9BILA</name>
<comment type="caution">
    <text evidence="1">The sequence shown here is derived from an EMBL/GenBank/DDBJ whole genome shotgun (WGS) entry which is preliminary data.</text>
</comment>
<protein>
    <submittedName>
        <fullName evidence="1">Uncharacterized protein</fullName>
    </submittedName>
</protein>
<dbReference type="EMBL" id="CAJNYT010004440">
    <property type="protein sequence ID" value="CAF3664093.1"/>
    <property type="molecule type" value="Genomic_DNA"/>
</dbReference>
<gene>
    <name evidence="1" type="ORF">GRG538_LOCUS25944</name>
</gene>
<evidence type="ECO:0000313" key="2">
    <source>
        <dbReference type="Proteomes" id="UP000663872"/>
    </source>
</evidence>
<dbReference type="AlphaFoldDB" id="A0A818S4L1"/>
<organism evidence="1 2">
    <name type="scientific">Rotaria socialis</name>
    <dbReference type="NCBI Taxonomy" id="392032"/>
    <lineage>
        <taxon>Eukaryota</taxon>
        <taxon>Metazoa</taxon>
        <taxon>Spiralia</taxon>
        <taxon>Gnathifera</taxon>
        <taxon>Rotifera</taxon>
        <taxon>Eurotatoria</taxon>
        <taxon>Bdelloidea</taxon>
        <taxon>Philodinida</taxon>
        <taxon>Philodinidae</taxon>
        <taxon>Rotaria</taxon>
    </lineage>
</organism>